<evidence type="ECO:0000259" key="2">
    <source>
        <dbReference type="Pfam" id="PF14258"/>
    </source>
</evidence>
<reference evidence="3 4" key="1">
    <citation type="submission" date="2020-08" db="EMBL/GenBank/DDBJ databases">
        <title>Sequencing the genomes of 1000 actinobacteria strains.</title>
        <authorList>
            <person name="Klenk H.-P."/>
        </authorList>
    </citation>
    <scope>NUCLEOTIDE SEQUENCE [LARGE SCALE GENOMIC DNA]</scope>
    <source>
        <strain evidence="3 4">DSM 22826</strain>
    </source>
</reference>
<sequence>MSAPQTPATAPAKPVPARQRLRRPGGLFWILLLVAMLASGLLTMILSPASSERSLSPVNPAPRGAQAVARVLADKGVAVVQPDSLNTAIAALEAADGRATLLLHDPDGLLGPEQLNQLAAAAPRTVLVEPGAAALAAFAPGVTPADGTRDSRIVSASCAMPLAEAAPLLQATGRLYTGPLGCYPVPGTSGHPVVFSATATVLGSTSYLANRDIRGQGHSALALWTLGQEPQLIWYQPEFAELTADMPAPNPFLLLPGWFGPVMAWTLLMGLLAMFWRGRRLGPLVPERLPVVVPAAELIDGRARLYAHGRALDAVAANLRSGALTRMAHHYRLGTGAGVHQIIAAAEHAGVRTGPELDLLLNPAITSEQHLVAWANDLAQLEKEIGSP</sequence>
<dbReference type="Proteomes" id="UP000523000">
    <property type="component" value="Unassembled WGS sequence"/>
</dbReference>
<evidence type="ECO:0000313" key="4">
    <source>
        <dbReference type="Proteomes" id="UP000523000"/>
    </source>
</evidence>
<dbReference type="InterPro" id="IPR025646">
    <property type="entry name" value="DUF4350"/>
</dbReference>
<dbReference type="Pfam" id="PF14258">
    <property type="entry name" value="DUF4350"/>
    <property type="match status" value="1"/>
</dbReference>
<protein>
    <recommendedName>
        <fullName evidence="2">DUF4350 domain-containing protein</fullName>
    </recommendedName>
</protein>
<gene>
    <name evidence="3" type="ORF">E9229_002847</name>
</gene>
<feature type="domain" description="DUF4350" evidence="2">
    <location>
        <begin position="59"/>
        <end position="226"/>
    </location>
</feature>
<organism evidence="3 4">
    <name type="scientific">Paeniglutamicibacter cryotolerans</name>
    <dbReference type="NCBI Taxonomy" id="670079"/>
    <lineage>
        <taxon>Bacteria</taxon>
        <taxon>Bacillati</taxon>
        <taxon>Actinomycetota</taxon>
        <taxon>Actinomycetes</taxon>
        <taxon>Micrococcales</taxon>
        <taxon>Micrococcaceae</taxon>
        <taxon>Paeniglutamicibacter</taxon>
    </lineage>
</organism>
<accession>A0A839QLC0</accession>
<evidence type="ECO:0000256" key="1">
    <source>
        <dbReference type="SAM" id="Phobius"/>
    </source>
</evidence>
<keyword evidence="1" id="KW-1133">Transmembrane helix</keyword>
<dbReference type="AlphaFoldDB" id="A0A839QLC0"/>
<feature type="transmembrane region" description="Helical" evidence="1">
    <location>
        <begin position="252"/>
        <end position="276"/>
    </location>
</feature>
<feature type="transmembrane region" description="Helical" evidence="1">
    <location>
        <begin position="27"/>
        <end position="46"/>
    </location>
</feature>
<name>A0A839QLC0_9MICC</name>
<dbReference type="RefSeq" id="WP_183512157.1">
    <property type="nucleotide sequence ID" value="NZ_BAABGK010000033.1"/>
</dbReference>
<comment type="caution">
    <text evidence="3">The sequence shown here is derived from an EMBL/GenBank/DDBJ whole genome shotgun (WGS) entry which is preliminary data.</text>
</comment>
<keyword evidence="1" id="KW-0472">Membrane</keyword>
<dbReference type="EMBL" id="JACHVS010000002">
    <property type="protein sequence ID" value="MBB2996600.1"/>
    <property type="molecule type" value="Genomic_DNA"/>
</dbReference>
<evidence type="ECO:0000313" key="3">
    <source>
        <dbReference type="EMBL" id="MBB2996600.1"/>
    </source>
</evidence>
<keyword evidence="1" id="KW-0812">Transmembrane</keyword>
<proteinExistence type="predicted"/>
<keyword evidence="4" id="KW-1185">Reference proteome</keyword>